<dbReference type="SUPFAM" id="SSF55961">
    <property type="entry name" value="Bet v1-like"/>
    <property type="match status" value="1"/>
</dbReference>
<sequence length="144" mass="15724">MTGAGRVRFPVPAEVAFDYLVDPRNRPAWQSSLAGVEDVDGEPRPGQRWTDVTRPGLRPAMETTELDRPRRWSERGTWRGFSAGLTLVLEPAGQGCEVAFDFRVEGQGPLAPVAAVLTRLAVPAVRADLRRAAANLSRRSSGDE</sequence>
<gene>
    <name evidence="2" type="ORF">BJZ21_000425</name>
</gene>
<keyword evidence="3" id="KW-1185">Reference proteome</keyword>
<protein>
    <recommendedName>
        <fullName evidence="4">SRPBCC family protein</fullName>
    </recommendedName>
</protein>
<feature type="region of interest" description="Disordered" evidence="1">
    <location>
        <begin position="33"/>
        <end position="60"/>
    </location>
</feature>
<proteinExistence type="predicted"/>
<organism evidence="2 3">
    <name type="scientific">Nocardioides panaciterrulae</name>
    <dbReference type="NCBI Taxonomy" id="661492"/>
    <lineage>
        <taxon>Bacteria</taxon>
        <taxon>Bacillati</taxon>
        <taxon>Actinomycetota</taxon>
        <taxon>Actinomycetes</taxon>
        <taxon>Propionibacteriales</taxon>
        <taxon>Nocardioidaceae</taxon>
        <taxon>Nocardioides</taxon>
    </lineage>
</organism>
<dbReference type="RefSeq" id="WP_179662247.1">
    <property type="nucleotide sequence ID" value="NZ_JACCBG010000001.1"/>
</dbReference>
<dbReference type="Pfam" id="PF10604">
    <property type="entry name" value="Polyketide_cyc2"/>
    <property type="match status" value="1"/>
</dbReference>
<dbReference type="InterPro" id="IPR023393">
    <property type="entry name" value="START-like_dom_sf"/>
</dbReference>
<name>A0A7Y9J988_9ACTN</name>
<dbReference type="Gene3D" id="3.30.530.20">
    <property type="match status" value="1"/>
</dbReference>
<evidence type="ECO:0000313" key="3">
    <source>
        <dbReference type="Proteomes" id="UP000535511"/>
    </source>
</evidence>
<dbReference type="InterPro" id="IPR019587">
    <property type="entry name" value="Polyketide_cyclase/dehydratase"/>
</dbReference>
<reference evidence="2 3" key="1">
    <citation type="submission" date="2020-07" db="EMBL/GenBank/DDBJ databases">
        <title>Sequencing the genomes of 1000 actinobacteria strains.</title>
        <authorList>
            <person name="Klenk H.-P."/>
        </authorList>
    </citation>
    <scope>NUCLEOTIDE SEQUENCE [LARGE SCALE GENOMIC DNA]</scope>
    <source>
        <strain evidence="2 3">DSM 21350</strain>
    </source>
</reference>
<dbReference type="AlphaFoldDB" id="A0A7Y9J988"/>
<dbReference type="EMBL" id="JACCBG010000001">
    <property type="protein sequence ID" value="NYD40342.1"/>
    <property type="molecule type" value="Genomic_DNA"/>
</dbReference>
<evidence type="ECO:0000256" key="1">
    <source>
        <dbReference type="SAM" id="MobiDB-lite"/>
    </source>
</evidence>
<dbReference type="Proteomes" id="UP000535511">
    <property type="component" value="Unassembled WGS sequence"/>
</dbReference>
<accession>A0A7Y9J988</accession>
<evidence type="ECO:0000313" key="2">
    <source>
        <dbReference type="EMBL" id="NYD40342.1"/>
    </source>
</evidence>
<comment type="caution">
    <text evidence="2">The sequence shown here is derived from an EMBL/GenBank/DDBJ whole genome shotgun (WGS) entry which is preliminary data.</text>
</comment>
<evidence type="ECO:0008006" key="4">
    <source>
        <dbReference type="Google" id="ProtNLM"/>
    </source>
</evidence>